<evidence type="ECO:0000313" key="6">
    <source>
        <dbReference type="WBParaSite" id="Gr19_v10_g16602.t1"/>
    </source>
</evidence>
<feature type="compositionally biased region" description="Basic and acidic residues" evidence="2">
    <location>
        <begin position="662"/>
        <end position="680"/>
    </location>
</feature>
<evidence type="ECO:0000256" key="2">
    <source>
        <dbReference type="SAM" id="MobiDB-lite"/>
    </source>
</evidence>
<feature type="compositionally biased region" description="Polar residues" evidence="2">
    <location>
        <begin position="1289"/>
        <end position="1299"/>
    </location>
</feature>
<dbReference type="PANTHER" id="PTHR14881:SF4">
    <property type="entry name" value="LISH DOMAIN-CONTAINING PROTEIN ARMC9"/>
    <property type="match status" value="1"/>
</dbReference>
<reference evidence="6" key="1">
    <citation type="submission" date="2022-11" db="UniProtKB">
        <authorList>
            <consortium name="WormBaseParasite"/>
        </authorList>
    </citation>
    <scope>IDENTIFICATION</scope>
</reference>
<feature type="region of interest" description="Disordered" evidence="2">
    <location>
        <begin position="1220"/>
        <end position="1347"/>
    </location>
</feature>
<dbReference type="PANTHER" id="PTHR14881">
    <property type="entry name" value="LISH DOMAIN-CONTAINING PROTEIN ARMC9"/>
    <property type="match status" value="1"/>
</dbReference>
<feature type="domain" description="WD repeat-containing protein 54 beta-propeller" evidence="3">
    <location>
        <begin position="9"/>
        <end position="331"/>
    </location>
</feature>
<organism evidence="5 6">
    <name type="scientific">Globodera rostochiensis</name>
    <name type="common">Golden nematode worm</name>
    <name type="synonym">Heterodera rostochiensis</name>
    <dbReference type="NCBI Taxonomy" id="31243"/>
    <lineage>
        <taxon>Eukaryota</taxon>
        <taxon>Metazoa</taxon>
        <taxon>Ecdysozoa</taxon>
        <taxon>Nematoda</taxon>
        <taxon>Chromadorea</taxon>
        <taxon>Rhabditida</taxon>
        <taxon>Tylenchina</taxon>
        <taxon>Tylenchomorpha</taxon>
        <taxon>Tylenchoidea</taxon>
        <taxon>Heteroderidae</taxon>
        <taxon>Heteroderinae</taxon>
        <taxon>Globodera</taxon>
    </lineage>
</organism>
<feature type="compositionally biased region" description="Basic residues" evidence="2">
    <location>
        <begin position="1303"/>
        <end position="1312"/>
    </location>
</feature>
<dbReference type="InterPro" id="IPR036322">
    <property type="entry name" value="WD40_repeat_dom_sf"/>
</dbReference>
<dbReference type="Pfam" id="PF21050">
    <property type="entry name" value="ARMC9_ARM"/>
    <property type="match status" value="1"/>
</dbReference>
<name>A0A914HF92_GLORO</name>
<feature type="compositionally biased region" description="Polar residues" evidence="2">
    <location>
        <begin position="609"/>
        <end position="625"/>
    </location>
</feature>
<dbReference type="InterPro" id="IPR040369">
    <property type="entry name" value="ARMC9"/>
</dbReference>
<dbReference type="PROSITE" id="PS50294">
    <property type="entry name" value="WD_REPEATS_REGION"/>
    <property type="match status" value="1"/>
</dbReference>
<dbReference type="InterPro" id="IPR048959">
    <property type="entry name" value="ARMC9_ARM_dom"/>
</dbReference>
<feature type="compositionally biased region" description="Polar residues" evidence="2">
    <location>
        <begin position="1320"/>
        <end position="1330"/>
    </location>
</feature>
<dbReference type="WBParaSite" id="Gr19_v10_g16602.t1">
    <property type="protein sequence ID" value="Gr19_v10_g16602.t1"/>
    <property type="gene ID" value="Gr19_v10_g16602"/>
</dbReference>
<feature type="region of interest" description="Disordered" evidence="2">
    <location>
        <begin position="542"/>
        <end position="680"/>
    </location>
</feature>
<evidence type="ECO:0000313" key="5">
    <source>
        <dbReference type="Proteomes" id="UP000887572"/>
    </source>
</evidence>
<dbReference type="Pfam" id="PF21031">
    <property type="entry name" value="WDR54"/>
    <property type="match status" value="1"/>
</dbReference>
<dbReference type="SUPFAM" id="SSF50978">
    <property type="entry name" value="WD40 repeat-like"/>
    <property type="match status" value="1"/>
</dbReference>
<protein>
    <submittedName>
        <fullName evidence="6">WD_REPEATS_REGION domain-containing protein</fullName>
    </submittedName>
</protein>
<dbReference type="GO" id="GO:0097542">
    <property type="term" value="C:ciliary tip"/>
    <property type="evidence" value="ECO:0007669"/>
    <property type="project" value="TreeGrafter"/>
</dbReference>
<feature type="region of interest" description="Disordered" evidence="2">
    <location>
        <begin position="1123"/>
        <end position="1149"/>
    </location>
</feature>
<dbReference type="Gene3D" id="2.130.10.10">
    <property type="entry name" value="YVTN repeat-like/Quinoprotein amine dehydrogenase"/>
    <property type="match status" value="1"/>
</dbReference>
<feature type="compositionally biased region" description="Polar residues" evidence="2">
    <location>
        <begin position="580"/>
        <end position="589"/>
    </location>
</feature>
<dbReference type="GO" id="GO:0036064">
    <property type="term" value="C:ciliary basal body"/>
    <property type="evidence" value="ECO:0007669"/>
    <property type="project" value="InterPro"/>
</dbReference>
<dbReference type="GO" id="GO:0005814">
    <property type="term" value="C:centriole"/>
    <property type="evidence" value="ECO:0007669"/>
    <property type="project" value="TreeGrafter"/>
</dbReference>
<proteinExistence type="predicted"/>
<keyword evidence="1" id="KW-0853">WD repeat</keyword>
<feature type="domain" description="LisH" evidence="4">
    <location>
        <begin position="876"/>
        <end position="979"/>
    </location>
</feature>
<sequence>MFEPAGGFSVKTGAAFLSRNLSVFYHKTKGQTYAAYLGKDAVQMMSWDDSLEQNSCDLIGLEEIMRNAGPSGEKPVSLMQVYVCLPTSRNVPVVVLLATTFVSIIDFKTHKRLLTQPTADILSQTGANKRTLKATPFSRGISCVENLIIAGCNSGEIVQILCAGEGNFQAKKSFKEHVQPIVDIATCIFDLITVSGDVAGNLLVWSKNMKSVMKRISTNQQLNVLNILRKQIFCGNLLGQICVYSALNGALLSEMNAHSRQITAISVATESAYLLTASEDTYVRIWKLHSRNPDAYKVEFRYAQRFENMPIIGASFANTRGSGYLITSYENFNLLHYKITRRPSPNPAGGPEDGEVAKAKDVPKTCRTALFPRPPELLCICLPIITPPSVHFNQCLWWNANRANVSKREPWAHFGEKCRKFLKMSTDGEEIAGENEQTNKAQLVRTINQLLLQNGLPVTAAALRKECEKLWSKNGAKTTRTWWTIAEHEANGTLLALAEGNAIAASHSETEDTTIANWTMRPKPAKSVDSIPQQLLPLASTITTSSNRRQLTSKTNATKVTSPRRSVATTAVEALEVQLPRQSRQPSTNRSIDKDRSSTRSRSVRRLINNPQQKQQQRPSPVLQSRRSRSNTDTEEESGTELLRKKADSTSNLSQSPPADPVRARPGEHNVPRTDQHELEMNTKKSVGAEQWICTHLDYTAVGIALLKGAPSRDNALLVQALRQQLTKAGSLAVGGANLNAMIANDVLQLRDQKQSVLSLLLCPQQSSAHPSVDRRAHLNHSNSSSSLIASSSTGLPSSMPTFVDLVKDQLGRLLNAFASFRCGRDYLLSGSQGRQLLYETALALRTKRVGGPTVEHLVAALQKMSIRQFVQKELVLNGMLEWLCRWLAQPRQSLNALEFGTSLLHNLCLCPFCHQTALRHKDELLATVLLLIGQAKSSQLLNYACGTLFALLTLPRVRGSARERGDAERTLHERMHRNNAIGSSGCVKPTEQQRQQLAALLHMLRGGGGVELTSSSLTDNTKKRIASLGCFGDKAEEEEQTFPDYLEAEIDSTDPLVPSLNELFGHALLSHRFLLPGVECPPATAIVPSRQRIGQVQFAHIEDDRESIPGVVPAPRARLRPAAAHHAARQRPADAQAQQRKPRTARISPAIDRTLPSREKDIDTEGSPLARISMHFERSNSMTSHSTFVVENNARRPLLVASDFASMVALTRNVGGGRWHRMHQQRKRTGPMTSFDNLEGSSPEALVVVEEFSSNGKEGNSRETAGPVKSRERSNKMATSGKGLGGTTPMTANTTKMFSSKLGRKVQRGKWPRGEVNNGEHQMGTSGARTENDGDEPTEEGETTYPSYDECMSAFAARPKVIRTPPEQNGEILQN</sequence>
<dbReference type="PROSITE" id="PS50082">
    <property type="entry name" value="WD_REPEATS_2"/>
    <property type="match status" value="1"/>
</dbReference>
<evidence type="ECO:0000259" key="4">
    <source>
        <dbReference type="Pfam" id="PF21050"/>
    </source>
</evidence>
<feature type="compositionally biased region" description="Polar residues" evidence="2">
    <location>
        <begin position="1232"/>
        <end position="1241"/>
    </location>
</feature>
<feature type="compositionally biased region" description="Acidic residues" evidence="2">
    <location>
        <begin position="1334"/>
        <end position="1343"/>
    </location>
</feature>
<feature type="repeat" description="WD" evidence="1">
    <location>
        <begin position="255"/>
        <end position="296"/>
    </location>
</feature>
<accession>A0A914HF92</accession>
<dbReference type="InterPro" id="IPR015943">
    <property type="entry name" value="WD40/YVTN_repeat-like_dom_sf"/>
</dbReference>
<dbReference type="Proteomes" id="UP000887572">
    <property type="component" value="Unplaced"/>
</dbReference>
<dbReference type="GO" id="GO:0060271">
    <property type="term" value="P:cilium assembly"/>
    <property type="evidence" value="ECO:0007669"/>
    <property type="project" value="InterPro"/>
</dbReference>
<feature type="compositionally biased region" description="Polar residues" evidence="2">
    <location>
        <begin position="542"/>
        <end position="569"/>
    </location>
</feature>
<evidence type="ECO:0000259" key="3">
    <source>
        <dbReference type="Pfam" id="PF21031"/>
    </source>
</evidence>
<keyword evidence="5" id="KW-1185">Reference proteome</keyword>
<dbReference type="InterPro" id="IPR049546">
    <property type="entry name" value="WDR54_beta_prop"/>
</dbReference>
<evidence type="ECO:0000256" key="1">
    <source>
        <dbReference type="PROSITE-ProRule" id="PRU00221"/>
    </source>
</evidence>
<dbReference type="SMART" id="SM00320">
    <property type="entry name" value="WD40"/>
    <property type="match status" value="2"/>
</dbReference>
<feature type="compositionally biased region" description="Basic residues" evidence="2">
    <location>
        <begin position="1220"/>
        <end position="1230"/>
    </location>
</feature>
<dbReference type="InterPro" id="IPR001680">
    <property type="entry name" value="WD40_rpt"/>
</dbReference>